<dbReference type="CDD" id="cd08645">
    <property type="entry name" value="FMT_core_GART"/>
    <property type="match status" value="1"/>
</dbReference>
<accession>A0A1V4IZ45</accession>
<dbReference type="PANTHER" id="PTHR43369">
    <property type="entry name" value="PHOSPHORIBOSYLGLYCINAMIDE FORMYLTRANSFERASE"/>
    <property type="match status" value="1"/>
</dbReference>
<dbReference type="Gene3D" id="3.40.50.170">
    <property type="entry name" value="Formyl transferase, N-terminal domain"/>
    <property type="match status" value="1"/>
</dbReference>
<proteinExistence type="inferred from homology"/>
<dbReference type="SUPFAM" id="SSF53328">
    <property type="entry name" value="Formyltransferase"/>
    <property type="match status" value="1"/>
</dbReference>
<evidence type="ECO:0000256" key="3">
    <source>
        <dbReference type="ARBA" id="ARBA00022755"/>
    </source>
</evidence>
<dbReference type="EC" id="2.1.2.2" evidence="4"/>
<dbReference type="EMBL" id="MZGT01000009">
    <property type="protein sequence ID" value="OPJ65332.1"/>
    <property type="molecule type" value="Genomic_DNA"/>
</dbReference>
<evidence type="ECO:0000259" key="5">
    <source>
        <dbReference type="Pfam" id="PF00551"/>
    </source>
</evidence>
<comment type="catalytic activity">
    <reaction evidence="4">
        <text>N(1)-(5-phospho-beta-D-ribosyl)glycinamide + (6R)-10-formyltetrahydrofolate = N(2)-formyl-N(1)-(5-phospho-beta-D-ribosyl)glycinamide + (6S)-5,6,7,8-tetrahydrofolate + H(+)</text>
        <dbReference type="Rhea" id="RHEA:15053"/>
        <dbReference type="ChEBI" id="CHEBI:15378"/>
        <dbReference type="ChEBI" id="CHEBI:57453"/>
        <dbReference type="ChEBI" id="CHEBI:143788"/>
        <dbReference type="ChEBI" id="CHEBI:147286"/>
        <dbReference type="ChEBI" id="CHEBI:195366"/>
        <dbReference type="EC" id="2.1.2.2"/>
    </reaction>
</comment>
<evidence type="ECO:0000256" key="4">
    <source>
        <dbReference type="HAMAP-Rule" id="MF_01930"/>
    </source>
</evidence>
<organism evidence="6 8">
    <name type="scientific">Clostridium chromiireducens</name>
    <dbReference type="NCBI Taxonomy" id="225345"/>
    <lineage>
        <taxon>Bacteria</taxon>
        <taxon>Bacillati</taxon>
        <taxon>Bacillota</taxon>
        <taxon>Clostridia</taxon>
        <taxon>Eubacteriales</taxon>
        <taxon>Clostridiaceae</taxon>
        <taxon>Clostridium</taxon>
    </lineage>
</organism>
<dbReference type="RefSeq" id="WP_079438498.1">
    <property type="nucleotide sequence ID" value="NZ_MZGT01000009.1"/>
</dbReference>
<dbReference type="Proteomes" id="UP000191056">
    <property type="component" value="Unassembled WGS sequence"/>
</dbReference>
<dbReference type="Proteomes" id="UP000265930">
    <property type="component" value="Unassembled WGS sequence"/>
</dbReference>
<feature type="site" description="Raises pKa of active site His" evidence="4">
    <location>
        <position position="147"/>
    </location>
</feature>
<dbReference type="OrthoDB" id="9806170at2"/>
<dbReference type="NCBIfam" id="TIGR00639">
    <property type="entry name" value="PurN"/>
    <property type="match status" value="1"/>
</dbReference>
<reference evidence="6 8" key="1">
    <citation type="submission" date="2017-03" db="EMBL/GenBank/DDBJ databases">
        <title>Genome sequence of Clostridium chromiireducens DSM 23318.</title>
        <authorList>
            <person name="Poehlein A."/>
            <person name="Daniel R."/>
        </authorList>
    </citation>
    <scope>NUCLEOTIDE SEQUENCE [LARGE SCALE GENOMIC DNA]</scope>
    <source>
        <strain evidence="6 8">DSM 23318</strain>
    </source>
</reference>
<dbReference type="EMBL" id="QXDJ01000002">
    <property type="protein sequence ID" value="RII34980.1"/>
    <property type="molecule type" value="Genomic_DNA"/>
</dbReference>
<dbReference type="GO" id="GO:0004644">
    <property type="term" value="F:phosphoribosylglycinamide formyltransferase activity"/>
    <property type="evidence" value="ECO:0007669"/>
    <property type="project" value="UniProtKB-UniRule"/>
</dbReference>
<protein>
    <recommendedName>
        <fullName evidence="4">Phosphoribosylglycinamide formyltransferase</fullName>
        <ecNumber evidence="4">2.1.2.2</ecNumber>
    </recommendedName>
    <alternativeName>
        <fullName evidence="4">5'-phosphoribosylglycinamide transformylase</fullName>
    </alternativeName>
    <alternativeName>
        <fullName evidence="4">GAR transformylase</fullName>
        <shortName evidence="4">GART</shortName>
    </alternativeName>
</protein>
<keyword evidence="3 4" id="KW-0658">Purine biosynthesis</keyword>
<feature type="binding site" evidence="4">
    <location>
        <position position="65"/>
    </location>
    <ligand>
        <name>(6R)-10-formyltetrahydrofolate</name>
        <dbReference type="ChEBI" id="CHEBI:195366"/>
    </ligand>
</feature>
<reference evidence="7 9" key="2">
    <citation type="submission" date="2018-08" db="EMBL/GenBank/DDBJ databases">
        <title>Genome of Clostridium chromiireducens C1, DSM12136.</title>
        <authorList>
            <person name="Xing M."/>
            <person name="Wei Y."/>
            <person name="Ang E.L."/>
            <person name="Zhao H."/>
            <person name="Zhang Y."/>
        </authorList>
    </citation>
    <scope>NUCLEOTIDE SEQUENCE [LARGE SCALE GENOMIC DNA]</scope>
    <source>
        <strain evidence="7 9">C1</strain>
    </source>
</reference>
<name>A0A1V4IZ45_9CLOT</name>
<dbReference type="InterPro" id="IPR004607">
    <property type="entry name" value="GART"/>
</dbReference>
<dbReference type="InterPro" id="IPR036477">
    <property type="entry name" value="Formyl_transf_N_sf"/>
</dbReference>
<dbReference type="HAMAP" id="MF_01930">
    <property type="entry name" value="PurN"/>
    <property type="match status" value="1"/>
</dbReference>
<dbReference type="Pfam" id="PF00551">
    <property type="entry name" value="Formyl_trans_N"/>
    <property type="match status" value="1"/>
</dbReference>
<comment type="caution">
    <text evidence="4">Lacks conserved residue(s) required for the propagation of feature annotation.</text>
</comment>
<keyword evidence="8" id="KW-1185">Reference proteome</keyword>
<comment type="pathway">
    <text evidence="1 4">Purine metabolism; IMP biosynthesis via de novo pathway; N(2)-formyl-N(1)-(5-phospho-D-ribosyl)glycinamide from N(1)-(5-phospho-D-ribosyl)glycinamide (10-formyl THF route): step 1/1.</text>
</comment>
<evidence type="ECO:0000313" key="8">
    <source>
        <dbReference type="Proteomes" id="UP000191056"/>
    </source>
</evidence>
<evidence type="ECO:0000313" key="7">
    <source>
        <dbReference type="EMBL" id="RII34980.1"/>
    </source>
</evidence>
<dbReference type="GO" id="GO:0005829">
    <property type="term" value="C:cytosol"/>
    <property type="evidence" value="ECO:0007669"/>
    <property type="project" value="TreeGrafter"/>
</dbReference>
<keyword evidence="2 4" id="KW-0808">Transferase</keyword>
<feature type="active site" description="Proton donor" evidence="4">
    <location>
        <position position="106"/>
    </location>
</feature>
<dbReference type="STRING" id="225345.CLCHR_09080"/>
<comment type="caution">
    <text evidence="6">The sequence shown here is derived from an EMBL/GenBank/DDBJ whole genome shotgun (WGS) entry which is preliminary data.</text>
</comment>
<evidence type="ECO:0000313" key="9">
    <source>
        <dbReference type="Proteomes" id="UP000265930"/>
    </source>
</evidence>
<evidence type="ECO:0000313" key="6">
    <source>
        <dbReference type="EMBL" id="OPJ65332.1"/>
    </source>
</evidence>
<comment type="function">
    <text evidence="4">Catalyzes the transfer of a formyl group from 10-formyltetrahydrofolate to 5-phospho-ribosyl-glycinamide (GAR), producing 5-phospho-ribosyl-N-formylglycinamide (FGAR) and tetrahydrofolate.</text>
</comment>
<dbReference type="PANTHER" id="PTHR43369:SF2">
    <property type="entry name" value="PHOSPHORIBOSYLGLYCINAMIDE FORMYLTRANSFERASE"/>
    <property type="match status" value="1"/>
</dbReference>
<dbReference type="InterPro" id="IPR002376">
    <property type="entry name" value="Formyl_transf_N"/>
</dbReference>
<evidence type="ECO:0000256" key="2">
    <source>
        <dbReference type="ARBA" id="ARBA00022679"/>
    </source>
</evidence>
<feature type="domain" description="Formyl transferase N-terminal" evidence="5">
    <location>
        <begin position="3"/>
        <end position="184"/>
    </location>
</feature>
<dbReference type="UniPathway" id="UPA00074">
    <property type="reaction ID" value="UER00126"/>
</dbReference>
<sequence length="205" mass="22618">MFKIAVLVSGGGTDLQSIIDAVENKYLDVKIEMVIGSKDNIYALERAEKHNIETFVVTRREYGDKSSDKILELTKGKVDLIVLAGFLSILDGEILKEFDNKIINIHPSLIPSFCGPGMYGLKVHEAVIKSGVKYSGCTVHFVNSEVDGGAILLQEAVPVYFEDAAETLQKRILEKEHVILPEAIKLLSEGKVEFVDGKAKILENK</sequence>
<comment type="similarity">
    <text evidence="4">Belongs to the GART family.</text>
</comment>
<dbReference type="GO" id="GO:0006189">
    <property type="term" value="P:'de novo' IMP biosynthetic process"/>
    <property type="evidence" value="ECO:0007669"/>
    <property type="project" value="UniProtKB-UniRule"/>
</dbReference>
<evidence type="ECO:0000256" key="1">
    <source>
        <dbReference type="ARBA" id="ARBA00005054"/>
    </source>
</evidence>
<feature type="binding site" evidence="4">
    <location>
        <position position="104"/>
    </location>
    <ligand>
        <name>(6R)-10-formyltetrahydrofolate</name>
        <dbReference type="ChEBI" id="CHEBI:195366"/>
    </ligand>
</feature>
<dbReference type="AlphaFoldDB" id="A0A1V4IZ45"/>
<gene>
    <name evidence="4 6" type="primary">purN</name>
    <name evidence="6" type="ORF">CLCHR_09080</name>
    <name evidence="7" type="ORF">D2A34_07160</name>
</gene>